<proteinExistence type="predicted"/>
<keyword evidence="2" id="KW-1185">Reference proteome</keyword>
<dbReference type="KEGG" id="vg:1449797"/>
<reference evidence="1 2" key="1">
    <citation type="journal article" date="1999" name="J. Virol.">
        <title>The genome of Melanoplus sanguinipes entomopoxvirus.</title>
        <authorList>
            <person name="Afonso C.L."/>
            <person name="Tulman E.R."/>
            <person name="Lu Z."/>
            <person name="Oma E."/>
            <person name="Kutish G.F."/>
            <person name="Rock D.L."/>
        </authorList>
    </citation>
    <scope>NUCLEOTIDE SEQUENCE [LARGE SCALE GENOMIC DNA]</scope>
    <source>
        <strain evidence="1">Tucson</strain>
    </source>
</reference>
<gene>
    <name evidence="1" type="primary">MSV116</name>
</gene>
<sequence>MEINFDPIIHKILIEYSKTNINIVSNIKHLYLDFITRPLPDDIINKIGNIPDEDRVFDIDKCFIFRSCIFHNVLIVYSIFDNETVIYSFNDEYIIYDYIILSNILFVILKNKCDNTVINLTIYMENNNYYESSISDRIFNELINDIINDPDDITTHAIKNKENSIPIEKSDIDLSTYIECTENDIIKQKQIRYDNIPIMVLLKQTIIYSSVGTKQIAIHKMDTNDKLIIDHDFVILDIFCISLDHILILTFNNLYLVNLNKKNEHYMNMYEFTFFELISHLNKIFYDKCKDHFKNKLLLIDEQNSNNSLNDINLLDK</sequence>
<organismHost>
    <name type="scientific">Melanoplus sanguinipes</name>
    <name type="common">Migratory grasshopper</name>
    <dbReference type="NCBI Taxonomy" id="65742"/>
</organismHost>
<evidence type="ECO:0000313" key="1">
    <source>
        <dbReference type="EMBL" id="AAC97802.1"/>
    </source>
</evidence>
<dbReference type="EMBL" id="AF063866">
    <property type="protein sequence ID" value="AAC97802.1"/>
    <property type="molecule type" value="Genomic_DNA"/>
</dbReference>
<accession>Q9YVX6</accession>
<dbReference type="GeneID" id="1449797"/>
<dbReference type="PIR" id="T28277">
    <property type="entry name" value="T28277"/>
</dbReference>
<dbReference type="Proteomes" id="UP000172353">
    <property type="component" value="Segment"/>
</dbReference>
<protein>
    <submittedName>
        <fullName evidence="1">Uncharacterized protein</fullName>
    </submittedName>
</protein>
<name>Q9YVX6_MSEPV</name>
<dbReference type="RefSeq" id="NP_048187.1">
    <property type="nucleotide sequence ID" value="NC_001993.1"/>
</dbReference>
<organism evidence="1 2">
    <name type="scientific">Melanoplus sanguinipes entomopoxvirus</name>
    <name type="common">MsEPV</name>
    <dbReference type="NCBI Taxonomy" id="83191"/>
    <lineage>
        <taxon>Viruses</taxon>
        <taxon>Varidnaviria</taxon>
        <taxon>Bamfordvirae</taxon>
        <taxon>Nucleocytoviricota</taxon>
        <taxon>Pokkesviricetes</taxon>
        <taxon>Chitovirales</taxon>
        <taxon>Poxviridae</taxon>
        <taxon>Entomopoxvirinae</taxon>
        <taxon>Deltaentomopoxvirus</taxon>
        <taxon>Deltaentomopoxvirus msanguinipes</taxon>
    </lineage>
</organism>
<evidence type="ECO:0000313" key="2">
    <source>
        <dbReference type="Proteomes" id="UP000172353"/>
    </source>
</evidence>